<evidence type="ECO:0000259" key="9">
    <source>
        <dbReference type="PROSITE" id="PS50934"/>
    </source>
</evidence>
<evidence type="ECO:0008006" key="13">
    <source>
        <dbReference type="Google" id="ProtNLM"/>
    </source>
</evidence>
<dbReference type="EMBL" id="CAJFCW020000005">
    <property type="protein sequence ID" value="CAG9116651.1"/>
    <property type="molecule type" value="Genomic_DNA"/>
</dbReference>
<dbReference type="SMART" id="SM00717">
    <property type="entry name" value="SANT"/>
    <property type="match status" value="1"/>
</dbReference>
<keyword evidence="4" id="KW-0804">Transcription</keyword>
<feature type="region of interest" description="Disordered" evidence="7">
    <location>
        <begin position="383"/>
        <end position="435"/>
    </location>
</feature>
<name>A0A811L399_9BILA</name>
<dbReference type="Gene3D" id="1.10.10.10">
    <property type="entry name" value="Winged helix-like DNA-binding domain superfamily/Winged helix DNA-binding domain"/>
    <property type="match status" value="1"/>
</dbReference>
<dbReference type="FunFam" id="1.10.10.60:FF:000014">
    <property type="entry name" value="SWI/SNF complex subunit SMARCC2 isoform C"/>
    <property type="match status" value="1"/>
</dbReference>
<keyword evidence="3" id="KW-0238">DNA-binding</keyword>
<evidence type="ECO:0000256" key="5">
    <source>
        <dbReference type="ARBA" id="ARBA00023242"/>
    </source>
</evidence>
<feature type="domain" description="SANT" evidence="10">
    <location>
        <begin position="254"/>
        <end position="305"/>
    </location>
</feature>
<dbReference type="EMBL" id="CAJFDH010000005">
    <property type="protein sequence ID" value="CAD5222679.1"/>
    <property type="molecule type" value="Genomic_DNA"/>
</dbReference>
<dbReference type="Proteomes" id="UP000783686">
    <property type="component" value="Unassembled WGS sequence"/>
</dbReference>
<keyword evidence="2" id="KW-0805">Transcription regulation</keyword>
<dbReference type="PANTHER" id="PTHR12802:SF41">
    <property type="entry name" value="BRAHMA ASSOCIATED PROTEIN 155 KDA"/>
    <property type="match status" value="1"/>
</dbReference>
<feature type="region of interest" description="Disordered" evidence="7">
    <location>
        <begin position="582"/>
        <end position="838"/>
    </location>
</feature>
<evidence type="ECO:0000256" key="7">
    <source>
        <dbReference type="SAM" id="MobiDB-lite"/>
    </source>
</evidence>
<evidence type="ECO:0000259" key="10">
    <source>
        <dbReference type="PROSITE" id="PS51293"/>
    </source>
</evidence>
<feature type="compositionally biased region" description="Basic and acidic residues" evidence="7">
    <location>
        <begin position="23"/>
        <end position="35"/>
    </location>
</feature>
<dbReference type="InterPro" id="IPR007526">
    <property type="entry name" value="SWIRM"/>
</dbReference>
<dbReference type="AlphaFoldDB" id="A0A811L399"/>
<dbReference type="GO" id="GO:0003677">
    <property type="term" value="F:DNA binding"/>
    <property type="evidence" value="ECO:0007669"/>
    <property type="project" value="UniProtKB-KW"/>
</dbReference>
<dbReference type="OrthoDB" id="118550at2759"/>
<evidence type="ECO:0000256" key="4">
    <source>
        <dbReference type="ARBA" id="ARBA00023163"/>
    </source>
</evidence>
<sequence>MRKSGIKRKREDGDGDTAGTLPESEHSRSRERDAESSSARTHNLADLDDEDQLVNEEDGSAIANQKHYIIIPSYASWFDYNAIHDIERRGIPDFFCGNNKCRTPEVYMTYRNFMIDTYRLNPFEYLSFTACRRNLCGDICSIARTHSFLEQWGLINHQVDGENRPAPIGPPATSHFMVLADAPNVIQPVNPFPHGFQLVDSVVKAENITDKPGTSAEEEKRTVEEVAPKPTSVLDTRMNTDQYASQLAATNSKESASDWNNEEILLLLEALEKYTDDWNRVSDHVGTRTQDECILKLLQLPIQDSFLEKEGEDVVGPLAYQPVPFSQGGNPVMSVVAYLASVVEPRILSAACEAAMEEYTKMKEEIPSLVLEAHVKNVEAHAKANNGDVDPEIGLKESGIASDDTTTEEPNNNDEPMETEEKKSEEGEAVTETRKMASEEVQTAAASALAAVAVKAKHLIHMEERRMKSLVAQLVDTQMKKLDLKLLHFDELERITDKEREAFAYEQQQLILERQFFHLDQIKYLQQRSKKDAYEALMEKGELEPGFEVRGCPLQMEPLVGSSRKTVSGRVALQPQAELVTKAEDVPSSEAPSVIQTSQPQAAPPQPTPPQPPATSAPAEPVNQPQPQVTSQSAVGALLSQPSPVQPYGYQPPYSGAAPPSGQTYPQGYQQAPPAGHYPPQQPPQQQPQQPYYPPRPCALQQQFNQRFGLGYDYNYPQPRPGYPPAIQQGQYQYPPGYQGGQHYPQQGGQPPRPPILQLAQLQQSVGQHPPMPIQQPQLPIQQPQLQVQQPQPPVQQPQPPVLQPQLSLLQPQPPLQQPQPPAQQSDERHEQTPSPQP</sequence>
<dbReference type="PROSITE" id="PS51293">
    <property type="entry name" value="SANT"/>
    <property type="match status" value="1"/>
</dbReference>
<comment type="similarity">
    <text evidence="6">Belongs to the SMARCC family.</text>
</comment>
<feature type="domain" description="SWIRM" evidence="9">
    <location>
        <begin position="69"/>
        <end position="166"/>
    </location>
</feature>
<comment type="subcellular location">
    <subcellularLocation>
        <location evidence="1">Nucleus</location>
    </subcellularLocation>
</comment>
<protein>
    <recommendedName>
        <fullName evidence="13">SWIRM domain-containing protein</fullName>
    </recommendedName>
</protein>
<dbReference type="InterPro" id="IPR036388">
    <property type="entry name" value="WH-like_DNA-bd_sf"/>
</dbReference>
<feature type="compositionally biased region" description="Low complexity" evidence="7">
    <location>
        <begin position="725"/>
        <end position="750"/>
    </location>
</feature>
<proteinExistence type="inferred from homology"/>
<feature type="compositionally biased region" description="Basic and acidic residues" evidence="7">
    <location>
        <begin position="419"/>
        <end position="435"/>
    </location>
</feature>
<dbReference type="PANTHER" id="PTHR12802">
    <property type="entry name" value="SWI/SNF COMPLEX-RELATED"/>
    <property type="match status" value="1"/>
</dbReference>
<accession>A0A811L399</accession>
<feature type="compositionally biased region" description="Polar residues" evidence="7">
    <location>
        <begin position="623"/>
        <end position="634"/>
    </location>
</feature>
<dbReference type="PROSITE" id="PS50090">
    <property type="entry name" value="MYB_LIKE"/>
    <property type="match status" value="1"/>
</dbReference>
<comment type="caution">
    <text evidence="11">The sequence shown here is derived from an EMBL/GenBank/DDBJ whole genome shotgun (WGS) entry which is preliminary data.</text>
</comment>
<dbReference type="GO" id="GO:0016514">
    <property type="term" value="C:SWI/SNF complex"/>
    <property type="evidence" value="ECO:0007669"/>
    <property type="project" value="TreeGrafter"/>
</dbReference>
<feature type="compositionally biased region" description="Low complexity" evidence="7">
    <location>
        <begin position="775"/>
        <end position="790"/>
    </location>
</feature>
<dbReference type="PROSITE" id="PS50934">
    <property type="entry name" value="SWIRM"/>
    <property type="match status" value="1"/>
</dbReference>
<gene>
    <name evidence="11" type="ORF">BOKJ2_LOCUS9764</name>
</gene>
<feature type="region of interest" description="Disordered" evidence="7">
    <location>
        <begin position="1"/>
        <end position="50"/>
    </location>
</feature>
<dbReference type="Gene3D" id="1.10.10.60">
    <property type="entry name" value="Homeodomain-like"/>
    <property type="match status" value="1"/>
</dbReference>
<evidence type="ECO:0000256" key="3">
    <source>
        <dbReference type="ARBA" id="ARBA00023125"/>
    </source>
</evidence>
<dbReference type="SUPFAM" id="SSF46689">
    <property type="entry name" value="Homeodomain-like"/>
    <property type="match status" value="2"/>
</dbReference>
<feature type="compositionally biased region" description="Pro residues" evidence="7">
    <location>
        <begin position="602"/>
        <end position="615"/>
    </location>
</feature>
<dbReference type="Pfam" id="PF16498">
    <property type="entry name" value="SWIRM-assoc_3"/>
    <property type="match status" value="1"/>
</dbReference>
<dbReference type="GO" id="GO:0045893">
    <property type="term" value="P:positive regulation of DNA-templated transcription"/>
    <property type="evidence" value="ECO:0007669"/>
    <property type="project" value="TreeGrafter"/>
</dbReference>
<evidence type="ECO:0000259" key="8">
    <source>
        <dbReference type="PROSITE" id="PS50090"/>
    </source>
</evidence>
<feature type="compositionally biased region" description="Pro residues" evidence="7">
    <location>
        <begin position="812"/>
        <end position="822"/>
    </location>
</feature>
<dbReference type="FunFam" id="1.10.10.10:FF:000020">
    <property type="entry name" value="SWI/SNF complex subunit SMARCC2 isoform c"/>
    <property type="match status" value="1"/>
</dbReference>
<evidence type="ECO:0000313" key="11">
    <source>
        <dbReference type="EMBL" id="CAD5222679.1"/>
    </source>
</evidence>
<evidence type="ECO:0000256" key="2">
    <source>
        <dbReference type="ARBA" id="ARBA00023015"/>
    </source>
</evidence>
<evidence type="ECO:0000256" key="1">
    <source>
        <dbReference type="ARBA" id="ARBA00004123"/>
    </source>
</evidence>
<reference evidence="11" key="1">
    <citation type="submission" date="2020-09" db="EMBL/GenBank/DDBJ databases">
        <authorList>
            <person name="Kikuchi T."/>
        </authorList>
    </citation>
    <scope>NUCLEOTIDE SEQUENCE</scope>
    <source>
        <strain evidence="11">SH1</strain>
    </source>
</reference>
<feature type="compositionally biased region" description="Pro residues" evidence="7">
    <location>
        <begin position="791"/>
        <end position="803"/>
    </location>
</feature>
<evidence type="ECO:0000313" key="12">
    <source>
        <dbReference type="Proteomes" id="UP000614601"/>
    </source>
</evidence>
<keyword evidence="5" id="KW-0539">Nucleus</keyword>
<feature type="compositionally biased region" description="Pro residues" evidence="7">
    <location>
        <begin position="676"/>
        <end position="697"/>
    </location>
</feature>
<dbReference type="Pfam" id="PF16495">
    <property type="entry name" value="SWIRM-assoc_1"/>
    <property type="match status" value="1"/>
</dbReference>
<dbReference type="InterPro" id="IPR009057">
    <property type="entry name" value="Homeodomain-like_sf"/>
</dbReference>
<organism evidence="11 12">
    <name type="scientific">Bursaphelenchus okinawaensis</name>
    <dbReference type="NCBI Taxonomy" id="465554"/>
    <lineage>
        <taxon>Eukaryota</taxon>
        <taxon>Metazoa</taxon>
        <taxon>Ecdysozoa</taxon>
        <taxon>Nematoda</taxon>
        <taxon>Chromadorea</taxon>
        <taxon>Rhabditida</taxon>
        <taxon>Tylenchina</taxon>
        <taxon>Tylenchomorpha</taxon>
        <taxon>Aphelenchoidea</taxon>
        <taxon>Aphelenchoididae</taxon>
        <taxon>Bursaphelenchus</taxon>
    </lineage>
</organism>
<dbReference type="InterPro" id="IPR032451">
    <property type="entry name" value="SMARCC_C"/>
</dbReference>
<evidence type="ECO:0000256" key="6">
    <source>
        <dbReference type="ARBA" id="ARBA00049655"/>
    </source>
</evidence>
<keyword evidence="12" id="KW-1185">Reference proteome</keyword>
<dbReference type="Pfam" id="PF00249">
    <property type="entry name" value="Myb_DNA-binding"/>
    <property type="match status" value="1"/>
</dbReference>
<dbReference type="InterPro" id="IPR017884">
    <property type="entry name" value="SANT_dom"/>
</dbReference>
<dbReference type="GO" id="GO:0042393">
    <property type="term" value="F:histone binding"/>
    <property type="evidence" value="ECO:0007669"/>
    <property type="project" value="TreeGrafter"/>
</dbReference>
<dbReference type="Proteomes" id="UP000614601">
    <property type="component" value="Unassembled WGS sequence"/>
</dbReference>
<feature type="compositionally biased region" description="Acidic residues" evidence="7">
    <location>
        <begin position="405"/>
        <end position="418"/>
    </location>
</feature>
<dbReference type="InterPro" id="IPR032448">
    <property type="entry name" value="SWIRM-assoc"/>
</dbReference>
<dbReference type="Pfam" id="PF04433">
    <property type="entry name" value="SWIRM"/>
    <property type="match status" value="1"/>
</dbReference>
<dbReference type="InterPro" id="IPR001005">
    <property type="entry name" value="SANT/Myb"/>
</dbReference>
<feature type="domain" description="Myb-like" evidence="8">
    <location>
        <begin position="251"/>
        <end position="293"/>
    </location>
</feature>